<evidence type="ECO:0000256" key="1">
    <source>
        <dbReference type="SAM" id="Phobius"/>
    </source>
</evidence>
<feature type="transmembrane region" description="Helical" evidence="1">
    <location>
        <begin position="80"/>
        <end position="103"/>
    </location>
</feature>
<evidence type="ECO:0000313" key="2">
    <source>
        <dbReference type="EMBL" id="MDV2079852.1"/>
    </source>
</evidence>
<accession>A0ABU3VZY4</accession>
<dbReference type="Proteomes" id="UP001269819">
    <property type="component" value="Unassembled WGS sequence"/>
</dbReference>
<name>A0ABU3VZY4_9GAMM</name>
<evidence type="ECO:0000313" key="3">
    <source>
        <dbReference type="Proteomes" id="UP001269819"/>
    </source>
</evidence>
<keyword evidence="1" id="KW-1133">Transmembrane helix</keyword>
<comment type="caution">
    <text evidence="2">The sequence shown here is derived from an EMBL/GenBank/DDBJ whole genome shotgun (WGS) entry which is preliminary data.</text>
</comment>
<feature type="transmembrane region" description="Helical" evidence="1">
    <location>
        <begin position="41"/>
        <end position="60"/>
    </location>
</feature>
<gene>
    <name evidence="2" type="ORF">RYS15_14270</name>
</gene>
<keyword evidence="1" id="KW-0472">Membrane</keyword>
<organism evidence="2 3">
    <name type="scientific">Marinobacter xestospongiae</name>
    <dbReference type="NCBI Taxonomy" id="994319"/>
    <lineage>
        <taxon>Bacteria</taxon>
        <taxon>Pseudomonadati</taxon>
        <taxon>Pseudomonadota</taxon>
        <taxon>Gammaproteobacteria</taxon>
        <taxon>Pseudomonadales</taxon>
        <taxon>Marinobacteraceae</taxon>
        <taxon>Marinobacter</taxon>
    </lineage>
</organism>
<proteinExistence type="predicted"/>
<keyword evidence="1" id="KW-0812">Transmembrane</keyword>
<reference evidence="2 3" key="1">
    <citation type="submission" date="2023-10" db="EMBL/GenBank/DDBJ databases">
        <title>Characteristics and mechanism of a salt-tolerant marine origin heterotrophic nitrifying- aerobic denitrifying bacteria Marinobacter xestospongiae HN1.</title>
        <authorList>
            <person name="Qi R."/>
        </authorList>
    </citation>
    <scope>NUCLEOTIDE SEQUENCE [LARGE SCALE GENOMIC DNA]</scope>
    <source>
        <strain evidence="2 3">HN1</strain>
    </source>
</reference>
<keyword evidence="3" id="KW-1185">Reference proteome</keyword>
<protein>
    <submittedName>
        <fullName evidence="2">Uncharacterized protein</fullName>
    </submittedName>
</protein>
<sequence length="217" mass="24862">MEFFESSVFIAGRKERIITLWKDLPGTWTPMKNALKKLSRLLVFIALMAFLLYALWQAMITQWQHAEGDLWRYLGSLAKSVLMVVFIWKVLPFVLKTIDPVLIRRHQARLKKQFPDYAGCKPFPDDRDPAVALGKETLFLFRDGEPDTIALAGLSGLEFGRDRHCLFLVSRYQDGAGYRYWFPDDSRDWKVVAGFLAQEGLPVSTSGFEDAPPSPEQ</sequence>
<dbReference type="RefSeq" id="WP_316974330.1">
    <property type="nucleotide sequence ID" value="NZ_JAWIIJ010000009.1"/>
</dbReference>
<dbReference type="EMBL" id="JAWIIJ010000009">
    <property type="protein sequence ID" value="MDV2079852.1"/>
    <property type="molecule type" value="Genomic_DNA"/>
</dbReference>